<evidence type="ECO:0008006" key="4">
    <source>
        <dbReference type="Google" id="ProtNLM"/>
    </source>
</evidence>
<organism evidence="2 3">
    <name type="scientific">Flavobacterium silvaticum</name>
    <dbReference type="NCBI Taxonomy" id="1852020"/>
    <lineage>
        <taxon>Bacteria</taxon>
        <taxon>Pseudomonadati</taxon>
        <taxon>Bacteroidota</taxon>
        <taxon>Flavobacteriia</taxon>
        <taxon>Flavobacteriales</taxon>
        <taxon>Flavobacteriaceae</taxon>
        <taxon>Flavobacterium</taxon>
    </lineage>
</organism>
<proteinExistence type="predicted"/>
<feature type="signal peptide" evidence="1">
    <location>
        <begin position="1"/>
        <end position="18"/>
    </location>
</feature>
<feature type="chain" id="PRO_5037377831" description="Tetratricopeptide repeat protein" evidence="1">
    <location>
        <begin position="19"/>
        <end position="592"/>
    </location>
</feature>
<dbReference type="InterPro" id="IPR011990">
    <property type="entry name" value="TPR-like_helical_dom_sf"/>
</dbReference>
<keyword evidence="3" id="KW-1185">Reference proteome</keyword>
<evidence type="ECO:0000313" key="3">
    <source>
        <dbReference type="Proteomes" id="UP000712080"/>
    </source>
</evidence>
<comment type="caution">
    <text evidence="2">The sequence shown here is derived from an EMBL/GenBank/DDBJ whole genome shotgun (WGS) entry which is preliminary data.</text>
</comment>
<dbReference type="AlphaFoldDB" id="A0A972FRY8"/>
<protein>
    <recommendedName>
        <fullName evidence="4">Tetratricopeptide repeat protein</fullName>
    </recommendedName>
</protein>
<dbReference type="Gene3D" id="1.25.40.10">
    <property type="entry name" value="Tetratricopeptide repeat domain"/>
    <property type="match status" value="2"/>
</dbReference>
<evidence type="ECO:0000256" key="1">
    <source>
        <dbReference type="SAM" id="SignalP"/>
    </source>
</evidence>
<dbReference type="EMBL" id="JAAMPU010000105">
    <property type="protein sequence ID" value="NMH28264.1"/>
    <property type="molecule type" value="Genomic_DNA"/>
</dbReference>
<sequence length="592" mass="68571">MKLVFSFILSFFSLALFAQNEQLAQNYFDKGDFEKARLIYEDLLKGQPSNTVYFQRVVESNQQLQQLDVAEKLLLDRYSKYKQAGLLVEIGYNYQLKKNEAEAKKKYEEAIERIGTNAGEVYSVGPAFEKHSLLDYALRSYQLAKEKEPKLNFNFQMALLYGQQGKTDQMINMFLDEAFANPQNSIIIQNRLSRFMAEDGSPEFNETLRKALLIRAQKDQDIFWNQYLSWFYVQQKEYGKAFIQEKAVYRRNQETFANIVNLAQLAVQEGDSDTAKEIYQFVLENTQDLDIRIDANYNLMKIRIAVATSKDNALIESDMKKLLDEFGINPQTLPLQLLNAHFATFNLSNPELGKQIIQDALKLNLNKYQQADLKMELADIYLFEQKFNQALLYYSQIEDELKNDAVGHQASLKAAKTSYFKGDFDWAQAQFTTLKSASTQLIANDALEYYLLINDNTVADSTRVALTQFAKADYLMYQNKVSEAKQKFSEILTQFKGNEIEAVTELRLGRIDEKLGDYNGALQRYKNILDFHKDGIYSDEALYFSACIYSEKLNDPEKAKPLFEKVIFEHQDSIYFVEARKKYRTLRGDSNL</sequence>
<dbReference type="Proteomes" id="UP000712080">
    <property type="component" value="Unassembled WGS sequence"/>
</dbReference>
<dbReference type="InterPro" id="IPR019734">
    <property type="entry name" value="TPR_rpt"/>
</dbReference>
<evidence type="ECO:0000313" key="2">
    <source>
        <dbReference type="EMBL" id="NMH28264.1"/>
    </source>
</evidence>
<dbReference type="SUPFAM" id="SSF48452">
    <property type="entry name" value="TPR-like"/>
    <property type="match status" value="2"/>
</dbReference>
<dbReference type="RefSeq" id="WP_169527376.1">
    <property type="nucleotide sequence ID" value="NZ_JAAMPU010000105.1"/>
</dbReference>
<name>A0A972FRY8_9FLAO</name>
<gene>
    <name evidence="2" type="ORF">G6047_09495</name>
</gene>
<accession>A0A972FRY8</accession>
<dbReference type="SMART" id="SM00028">
    <property type="entry name" value="TPR"/>
    <property type="match status" value="5"/>
</dbReference>
<dbReference type="Pfam" id="PF13181">
    <property type="entry name" value="TPR_8"/>
    <property type="match status" value="1"/>
</dbReference>
<keyword evidence="1" id="KW-0732">Signal</keyword>
<reference evidence="2" key="1">
    <citation type="submission" date="2020-02" db="EMBL/GenBank/DDBJ databases">
        <title>Flavobacterium sp. genome.</title>
        <authorList>
            <person name="Jung H.S."/>
            <person name="Baek J.H."/>
            <person name="Jeon C.O."/>
        </authorList>
    </citation>
    <scope>NUCLEOTIDE SEQUENCE</scope>
    <source>
        <strain evidence="2">SE-s28</strain>
    </source>
</reference>